<accession>A0A2G8S1R2</accession>
<dbReference type="PROSITE" id="PS00778">
    <property type="entry name" value="HIS_ACID_PHOSPHAT_2"/>
    <property type="match status" value="1"/>
</dbReference>
<feature type="compositionally biased region" description="Polar residues" evidence="3">
    <location>
        <begin position="135"/>
        <end position="145"/>
    </location>
</feature>
<evidence type="ECO:0000256" key="1">
    <source>
        <dbReference type="ARBA" id="ARBA00005375"/>
    </source>
</evidence>
<evidence type="ECO:0000313" key="5">
    <source>
        <dbReference type="Proteomes" id="UP000230002"/>
    </source>
</evidence>
<dbReference type="Proteomes" id="UP000230002">
    <property type="component" value="Unassembled WGS sequence"/>
</dbReference>
<dbReference type="InterPro" id="IPR050645">
    <property type="entry name" value="Histidine_acid_phosphatase"/>
</dbReference>
<evidence type="ECO:0008006" key="6">
    <source>
        <dbReference type="Google" id="ProtNLM"/>
    </source>
</evidence>
<name>A0A2G8S1R2_9APHY</name>
<evidence type="ECO:0000256" key="3">
    <source>
        <dbReference type="SAM" id="MobiDB-lite"/>
    </source>
</evidence>
<dbReference type="OrthoDB" id="10257284at2759"/>
<proteinExistence type="inferred from homology"/>
<dbReference type="Pfam" id="PF00328">
    <property type="entry name" value="His_Phos_2"/>
    <property type="match status" value="1"/>
</dbReference>
<comment type="similarity">
    <text evidence="1">Belongs to the histidine acid phosphatase family.</text>
</comment>
<comment type="caution">
    <text evidence="4">The sequence shown here is derived from an EMBL/GenBank/DDBJ whole genome shotgun (WGS) entry which is preliminary data.</text>
</comment>
<evidence type="ECO:0000256" key="2">
    <source>
        <dbReference type="ARBA" id="ARBA00022801"/>
    </source>
</evidence>
<feature type="region of interest" description="Disordered" evidence="3">
    <location>
        <begin position="1"/>
        <end position="22"/>
    </location>
</feature>
<dbReference type="PANTHER" id="PTHR11567">
    <property type="entry name" value="ACID PHOSPHATASE-RELATED"/>
    <property type="match status" value="1"/>
</dbReference>
<dbReference type="InterPro" id="IPR033379">
    <property type="entry name" value="Acid_Pase_AS"/>
</dbReference>
<dbReference type="STRING" id="1077348.A0A2G8S1R2"/>
<dbReference type="EMBL" id="AYKW01000034">
    <property type="protein sequence ID" value="PIL27691.1"/>
    <property type="molecule type" value="Genomic_DNA"/>
</dbReference>
<dbReference type="PANTHER" id="PTHR11567:SF110">
    <property type="entry name" value="2-PHOSPHOXYLOSE PHOSPHATASE 1"/>
    <property type="match status" value="1"/>
</dbReference>
<gene>
    <name evidence="4" type="ORF">GSI_10844</name>
</gene>
<dbReference type="AlphaFoldDB" id="A0A2G8S1R2"/>
<protein>
    <recommendedName>
        <fullName evidence="6">Acid phosphatase</fullName>
    </recommendedName>
</protein>
<keyword evidence="5" id="KW-1185">Reference proteome</keyword>
<feature type="compositionally biased region" description="Polar residues" evidence="3">
    <location>
        <begin position="7"/>
        <end position="21"/>
    </location>
</feature>
<evidence type="ECO:0000313" key="4">
    <source>
        <dbReference type="EMBL" id="PIL27691.1"/>
    </source>
</evidence>
<dbReference type="Gene3D" id="3.40.50.1240">
    <property type="entry name" value="Phosphoglycerate mutase-like"/>
    <property type="match status" value="1"/>
</dbReference>
<reference evidence="4 5" key="1">
    <citation type="journal article" date="2015" name="Sci. Rep.">
        <title>Chromosome-level genome map provides insights into diverse defense mechanisms in the medicinal fungus Ganoderma sinense.</title>
        <authorList>
            <person name="Zhu Y."/>
            <person name="Xu J."/>
            <person name="Sun C."/>
            <person name="Zhou S."/>
            <person name="Xu H."/>
            <person name="Nelson D.R."/>
            <person name="Qian J."/>
            <person name="Song J."/>
            <person name="Luo H."/>
            <person name="Xiang L."/>
            <person name="Li Y."/>
            <person name="Xu Z."/>
            <person name="Ji A."/>
            <person name="Wang L."/>
            <person name="Lu S."/>
            <person name="Hayward A."/>
            <person name="Sun W."/>
            <person name="Li X."/>
            <person name="Schwartz D.C."/>
            <person name="Wang Y."/>
            <person name="Chen S."/>
        </authorList>
    </citation>
    <scope>NUCLEOTIDE SEQUENCE [LARGE SCALE GENOMIC DNA]</scope>
    <source>
        <strain evidence="4 5">ZZ0214-1</strain>
    </source>
</reference>
<dbReference type="InterPro" id="IPR029033">
    <property type="entry name" value="His_PPase_superfam"/>
</dbReference>
<keyword evidence="2" id="KW-0378">Hydrolase</keyword>
<sequence>MGPLLSDLTQKMQAKSENGDANPTKILIHSTHDTCLAGLASTLEVFDEKWPAFTAAITFELFKKRQQAPAPTSVWQNVLSLLPSSTSEHYVRVRYQNQNKALPFCAEEGKHLPGHPEFCTFAAFRERVKQLTPSDWETECASTSGNKKKDREEAQAAAALTIPRPEH</sequence>
<organism evidence="4 5">
    <name type="scientific">Ganoderma sinense ZZ0214-1</name>
    <dbReference type="NCBI Taxonomy" id="1077348"/>
    <lineage>
        <taxon>Eukaryota</taxon>
        <taxon>Fungi</taxon>
        <taxon>Dikarya</taxon>
        <taxon>Basidiomycota</taxon>
        <taxon>Agaricomycotina</taxon>
        <taxon>Agaricomycetes</taxon>
        <taxon>Polyporales</taxon>
        <taxon>Polyporaceae</taxon>
        <taxon>Ganoderma</taxon>
    </lineage>
</organism>
<dbReference type="SUPFAM" id="SSF53254">
    <property type="entry name" value="Phosphoglycerate mutase-like"/>
    <property type="match status" value="1"/>
</dbReference>
<dbReference type="GO" id="GO:0016791">
    <property type="term" value="F:phosphatase activity"/>
    <property type="evidence" value="ECO:0007669"/>
    <property type="project" value="TreeGrafter"/>
</dbReference>
<dbReference type="InterPro" id="IPR000560">
    <property type="entry name" value="His_Pase_clade-2"/>
</dbReference>
<feature type="region of interest" description="Disordered" evidence="3">
    <location>
        <begin position="135"/>
        <end position="167"/>
    </location>
</feature>